<keyword evidence="7" id="KW-1185">Reference proteome</keyword>
<keyword evidence="2" id="KW-0479">Metal-binding</keyword>
<protein>
    <submittedName>
        <fullName evidence="6">Glyoxylase, beta-lactamase superfamily II</fullName>
    </submittedName>
</protein>
<feature type="domain" description="Metallo-beta-lactamase" evidence="5">
    <location>
        <begin position="19"/>
        <end position="199"/>
    </location>
</feature>
<evidence type="ECO:0000313" key="6">
    <source>
        <dbReference type="EMBL" id="SNT71979.1"/>
    </source>
</evidence>
<comment type="cofactor">
    <cofactor evidence="1">
        <name>Zn(2+)</name>
        <dbReference type="ChEBI" id="CHEBI:29105"/>
    </cofactor>
</comment>
<gene>
    <name evidence="6" type="ORF">SAMN06297382_1001</name>
</gene>
<dbReference type="GO" id="GO:0016787">
    <property type="term" value="F:hydrolase activity"/>
    <property type="evidence" value="ECO:0007669"/>
    <property type="project" value="UniProtKB-KW"/>
</dbReference>
<dbReference type="SMART" id="SM00849">
    <property type="entry name" value="Lactamase_B"/>
    <property type="match status" value="1"/>
</dbReference>
<dbReference type="RefSeq" id="WP_089411521.1">
    <property type="nucleotide sequence ID" value="NZ_FZQA01000002.1"/>
</dbReference>
<dbReference type="SUPFAM" id="SSF56281">
    <property type="entry name" value="Metallo-hydrolase/oxidoreductase"/>
    <property type="match status" value="1"/>
</dbReference>
<evidence type="ECO:0000256" key="3">
    <source>
        <dbReference type="ARBA" id="ARBA00022801"/>
    </source>
</evidence>
<evidence type="ECO:0000256" key="2">
    <source>
        <dbReference type="ARBA" id="ARBA00022723"/>
    </source>
</evidence>
<keyword evidence="4" id="KW-0862">Zinc</keyword>
<dbReference type="PANTHER" id="PTHR46233">
    <property type="entry name" value="HYDROXYACYLGLUTATHIONE HYDROLASE GLOC"/>
    <property type="match status" value="1"/>
</dbReference>
<keyword evidence="3" id="KW-0378">Hydrolase</keyword>
<dbReference type="CDD" id="cd07737">
    <property type="entry name" value="YcbL-like_MBL-fold"/>
    <property type="match status" value="1"/>
</dbReference>
<dbReference type="InterPro" id="IPR001279">
    <property type="entry name" value="Metallo-B-lactamas"/>
</dbReference>
<name>A0A239PNT9_9PROT</name>
<dbReference type="InterPro" id="IPR051453">
    <property type="entry name" value="MBL_Glyoxalase_II"/>
</dbReference>
<dbReference type="InterPro" id="IPR036866">
    <property type="entry name" value="RibonucZ/Hydroxyglut_hydro"/>
</dbReference>
<proteinExistence type="predicted"/>
<dbReference type="AlphaFoldDB" id="A0A239PNT9"/>
<dbReference type="Gene3D" id="3.60.15.10">
    <property type="entry name" value="Ribonuclease Z/Hydroxyacylglutathione hydrolase-like"/>
    <property type="match status" value="1"/>
</dbReference>
<evidence type="ECO:0000313" key="7">
    <source>
        <dbReference type="Proteomes" id="UP000198346"/>
    </source>
</evidence>
<evidence type="ECO:0000256" key="1">
    <source>
        <dbReference type="ARBA" id="ARBA00001947"/>
    </source>
</evidence>
<dbReference type="EMBL" id="FZQA01000002">
    <property type="protein sequence ID" value="SNT71979.1"/>
    <property type="molecule type" value="Genomic_DNA"/>
</dbReference>
<sequence length="244" mass="26841">MTDAALPFSFEIVPVTPFQQNCSILRAPSGRAAVIDPGGEPDRILTAAEVMDARIEQIWLTHGHLDHAGGAEAVKRATGASIIGPHREDAFWLDQIEQHWAQFGFRDMGEDCTPDRFLDDGDRLELEGIAFDVLHAPGHTPGHVVIVNKEAKLAFVGDVLFAGSIGRTDFPRGDHQTLINSITQKLWPLGEDMRFVPGHGPMSTFGRERQTNPFVADAVTGYGRADKDAPTFSMSTSIRPKRWM</sequence>
<reference evidence="6 7" key="1">
    <citation type="submission" date="2017-07" db="EMBL/GenBank/DDBJ databases">
        <authorList>
            <person name="Sun Z.S."/>
            <person name="Albrecht U."/>
            <person name="Echele G."/>
            <person name="Lee C.C."/>
        </authorList>
    </citation>
    <scope>NUCLEOTIDE SEQUENCE [LARGE SCALE GENOMIC DNA]</scope>
    <source>
        <strain evidence="6 7">CGMCC 1.12710</strain>
    </source>
</reference>
<accession>A0A239PNT9</accession>
<evidence type="ECO:0000259" key="5">
    <source>
        <dbReference type="SMART" id="SM00849"/>
    </source>
</evidence>
<organism evidence="6 7">
    <name type="scientific">Amphiplicatus metriothermophilus</name>
    <dbReference type="NCBI Taxonomy" id="1519374"/>
    <lineage>
        <taxon>Bacteria</taxon>
        <taxon>Pseudomonadati</taxon>
        <taxon>Pseudomonadota</taxon>
        <taxon>Alphaproteobacteria</taxon>
        <taxon>Parvularculales</taxon>
        <taxon>Parvularculaceae</taxon>
        <taxon>Amphiplicatus</taxon>
    </lineage>
</organism>
<dbReference type="Proteomes" id="UP000198346">
    <property type="component" value="Unassembled WGS sequence"/>
</dbReference>
<dbReference type="PANTHER" id="PTHR46233:SF3">
    <property type="entry name" value="HYDROXYACYLGLUTATHIONE HYDROLASE GLOC"/>
    <property type="match status" value="1"/>
</dbReference>
<dbReference type="Pfam" id="PF00753">
    <property type="entry name" value="Lactamase_B"/>
    <property type="match status" value="1"/>
</dbReference>
<evidence type="ECO:0000256" key="4">
    <source>
        <dbReference type="ARBA" id="ARBA00022833"/>
    </source>
</evidence>
<dbReference type="OrthoDB" id="9802991at2"/>
<dbReference type="GO" id="GO:0046872">
    <property type="term" value="F:metal ion binding"/>
    <property type="evidence" value="ECO:0007669"/>
    <property type="project" value="UniProtKB-KW"/>
</dbReference>